<comment type="caution">
    <text evidence="2">The sequence shown here is derived from an EMBL/GenBank/DDBJ whole genome shotgun (WGS) entry which is preliminary data.</text>
</comment>
<evidence type="ECO:0000313" key="2">
    <source>
        <dbReference type="EMBL" id="MDV3443967.1"/>
    </source>
</evidence>
<reference evidence="2 3" key="1">
    <citation type="submission" date="2023-10" db="EMBL/GenBank/DDBJ databases">
        <title>Pseudomonas otitidis isolated from a paediatric patient with cystic fibrosis in Chile.</title>
        <authorList>
            <person name="Amsteins-Romero L."/>
            <person name="Opazo-Capurro A."/>
            <person name="Matus-Kohler M."/>
            <person name="Gonzalez-Rocha G."/>
        </authorList>
    </citation>
    <scope>NUCLEOTIDE SEQUENCE [LARGE SCALE GENOMIC DNA]</scope>
    <source>
        <strain evidence="2 3">P-714</strain>
    </source>
</reference>
<dbReference type="RefSeq" id="WP_317234899.1">
    <property type="nucleotide sequence ID" value="NZ_JAWJUL010000482.1"/>
</dbReference>
<dbReference type="EMBL" id="JAWJUL010000482">
    <property type="protein sequence ID" value="MDV3443967.1"/>
    <property type="molecule type" value="Genomic_DNA"/>
</dbReference>
<evidence type="ECO:0000259" key="1">
    <source>
        <dbReference type="Pfam" id="PF08402"/>
    </source>
</evidence>
<dbReference type="Proteomes" id="UP001273935">
    <property type="component" value="Unassembled WGS sequence"/>
</dbReference>
<organism evidence="2 3">
    <name type="scientific">Metapseudomonas otitidis</name>
    <dbReference type="NCBI Taxonomy" id="319939"/>
    <lineage>
        <taxon>Bacteria</taxon>
        <taxon>Pseudomonadati</taxon>
        <taxon>Pseudomonadota</taxon>
        <taxon>Gammaproteobacteria</taxon>
        <taxon>Pseudomonadales</taxon>
        <taxon>Pseudomonadaceae</taxon>
        <taxon>Metapseudomonas</taxon>
    </lineage>
</organism>
<gene>
    <name evidence="2" type="ORF">R0G64_31910</name>
</gene>
<sequence>ITYALRPEKLLVTTEQPTCEYNWSRGKIHDIAYLGGHADVAVGQVADVLGGMEVSDVGAHRHQLGLGLLVV</sequence>
<protein>
    <submittedName>
        <fullName evidence="2">TOBE domain-containing protein</fullName>
    </submittedName>
</protein>
<feature type="non-terminal residue" evidence="2">
    <location>
        <position position="71"/>
    </location>
</feature>
<dbReference type="Pfam" id="PF08402">
    <property type="entry name" value="TOBE_2"/>
    <property type="match status" value="1"/>
</dbReference>
<proteinExistence type="predicted"/>
<keyword evidence="3" id="KW-1185">Reference proteome</keyword>
<evidence type="ECO:0000313" key="3">
    <source>
        <dbReference type="Proteomes" id="UP001273935"/>
    </source>
</evidence>
<dbReference type="InterPro" id="IPR008995">
    <property type="entry name" value="Mo/tungstate-bd_C_term_dom"/>
</dbReference>
<feature type="domain" description="Transport-associated OB type 2" evidence="1">
    <location>
        <begin position="4"/>
        <end position="42"/>
    </location>
</feature>
<dbReference type="SUPFAM" id="SSF50331">
    <property type="entry name" value="MOP-like"/>
    <property type="match status" value="1"/>
</dbReference>
<feature type="non-terminal residue" evidence="2">
    <location>
        <position position="1"/>
    </location>
</feature>
<accession>A0ABU3Y1J6</accession>
<dbReference type="InterPro" id="IPR013611">
    <property type="entry name" value="Transp-assoc_OB_typ2"/>
</dbReference>
<name>A0ABU3Y1J6_9GAMM</name>